<comment type="caution">
    <text evidence="3">The sequence shown here is derived from an EMBL/GenBank/DDBJ whole genome shotgun (WGS) entry which is preliminary data.</text>
</comment>
<dbReference type="EMBL" id="JARK01001342">
    <property type="protein sequence ID" value="EYC29592.1"/>
    <property type="molecule type" value="Genomic_DNA"/>
</dbReference>
<organism evidence="3 4">
    <name type="scientific">Ancylostoma ceylanicum</name>
    <dbReference type="NCBI Taxonomy" id="53326"/>
    <lineage>
        <taxon>Eukaryota</taxon>
        <taxon>Metazoa</taxon>
        <taxon>Ecdysozoa</taxon>
        <taxon>Nematoda</taxon>
        <taxon>Chromadorea</taxon>
        <taxon>Rhabditida</taxon>
        <taxon>Rhabditina</taxon>
        <taxon>Rhabditomorpha</taxon>
        <taxon>Strongyloidea</taxon>
        <taxon>Ancylostomatidae</taxon>
        <taxon>Ancylostomatinae</taxon>
        <taxon>Ancylostoma</taxon>
    </lineage>
</organism>
<dbReference type="InterPro" id="IPR036084">
    <property type="entry name" value="Ser_inhib-like_sf"/>
</dbReference>
<dbReference type="SUPFAM" id="SSF57567">
    <property type="entry name" value="Serine protease inhibitors"/>
    <property type="match status" value="1"/>
</dbReference>
<keyword evidence="2" id="KW-1133">Transmembrane helix</keyword>
<evidence type="ECO:0000256" key="2">
    <source>
        <dbReference type="SAM" id="Phobius"/>
    </source>
</evidence>
<name>A0A016VRE8_9BILA</name>
<evidence type="ECO:0000313" key="3">
    <source>
        <dbReference type="EMBL" id="EYC29592.1"/>
    </source>
</evidence>
<keyword evidence="1" id="KW-0722">Serine protease inhibitor</keyword>
<accession>A0A016VRE8</accession>
<reference evidence="4" key="1">
    <citation type="journal article" date="2015" name="Nat. Genet.">
        <title>The genome and transcriptome of the zoonotic hookworm Ancylostoma ceylanicum identify infection-specific gene families.</title>
        <authorList>
            <person name="Schwarz E.M."/>
            <person name="Hu Y."/>
            <person name="Antoshechkin I."/>
            <person name="Miller M.M."/>
            <person name="Sternberg P.W."/>
            <person name="Aroian R.V."/>
        </authorList>
    </citation>
    <scope>NUCLEOTIDE SEQUENCE</scope>
    <source>
        <strain evidence="4">HY135</strain>
    </source>
</reference>
<protein>
    <recommendedName>
        <fullName evidence="5">TIL domain-containing protein</fullName>
    </recommendedName>
</protein>
<keyword evidence="2" id="KW-0472">Membrane</keyword>
<keyword evidence="4" id="KW-1185">Reference proteome</keyword>
<evidence type="ECO:0000313" key="4">
    <source>
        <dbReference type="Proteomes" id="UP000024635"/>
    </source>
</evidence>
<proteinExistence type="predicted"/>
<evidence type="ECO:0000256" key="1">
    <source>
        <dbReference type="ARBA" id="ARBA00022900"/>
    </source>
</evidence>
<evidence type="ECO:0008006" key="5">
    <source>
        <dbReference type="Google" id="ProtNLM"/>
    </source>
</evidence>
<dbReference type="Gene3D" id="2.10.25.10">
    <property type="entry name" value="Laminin"/>
    <property type="match status" value="1"/>
</dbReference>
<feature type="transmembrane region" description="Helical" evidence="2">
    <location>
        <begin position="6"/>
        <end position="29"/>
    </location>
</feature>
<sequence>MRSATHLLGMVSSFQSIVIVMVIVCPEIIGARMLNKRELEVPDFLADATTEMYETTEMPIPENCQENEEFSNSKCELHCGSPYPGNCHIVSPDKRYCVCQQGYARDLDRKCVLKEECSTMTTAANSSFSGARVALT</sequence>
<dbReference type="CDD" id="cd19941">
    <property type="entry name" value="TIL"/>
    <property type="match status" value="1"/>
</dbReference>
<dbReference type="GO" id="GO:0004867">
    <property type="term" value="F:serine-type endopeptidase inhibitor activity"/>
    <property type="evidence" value="ECO:0007669"/>
    <property type="project" value="UniProtKB-KW"/>
</dbReference>
<gene>
    <name evidence="3" type="primary">Acey_s0006.g3053</name>
    <name evidence="3" type="ORF">Y032_0006g3053</name>
</gene>
<keyword evidence="1" id="KW-0646">Protease inhibitor</keyword>
<dbReference type="Proteomes" id="UP000024635">
    <property type="component" value="Unassembled WGS sequence"/>
</dbReference>
<dbReference type="OrthoDB" id="5867530at2759"/>
<keyword evidence="2" id="KW-0812">Transmembrane</keyword>
<dbReference type="AlphaFoldDB" id="A0A016VRE8"/>